<organism evidence="2 3">
    <name type="scientific">Paenibacillus thiaminolyticus</name>
    <name type="common">Bacillus thiaminolyticus</name>
    <dbReference type="NCBI Taxonomy" id="49283"/>
    <lineage>
        <taxon>Bacteria</taxon>
        <taxon>Bacillati</taxon>
        <taxon>Bacillota</taxon>
        <taxon>Bacilli</taxon>
        <taxon>Bacillales</taxon>
        <taxon>Paenibacillaceae</taxon>
        <taxon>Paenibacillus</taxon>
    </lineage>
</organism>
<sequence length="133" mass="15698">MKKTNVMVEFIITGDELNPNMVTEKLEMIPHHNWLKGDAIPGKSLTRKDSCWIISTGYEESLDINEQLEKMINRLSKKTNVLKEIKAMYNLDFLFAIIVNVENNEKPSMYFDSRFIEFTNDIKSEFYIDLYIY</sequence>
<proteinExistence type="predicted"/>
<reference evidence="2 3" key="1">
    <citation type="submission" date="2018-09" db="EMBL/GenBank/DDBJ databases">
        <title>Paenibacillus SK2017-BO5.</title>
        <authorList>
            <person name="Piskunova J.V."/>
            <person name="Dubiley S.A."/>
            <person name="Severinov K.V."/>
        </authorList>
    </citation>
    <scope>NUCLEOTIDE SEQUENCE [LARGE SCALE GENOMIC DNA]</scope>
    <source>
        <strain evidence="2 3">BO5</strain>
    </source>
</reference>
<comment type="caution">
    <text evidence="2">The sequence shown here is derived from an EMBL/GenBank/DDBJ whole genome shotgun (WGS) entry which is preliminary data.</text>
</comment>
<evidence type="ECO:0000256" key="1">
    <source>
        <dbReference type="SAM" id="Coils"/>
    </source>
</evidence>
<evidence type="ECO:0000313" key="2">
    <source>
        <dbReference type="EMBL" id="RJG25216.1"/>
    </source>
</evidence>
<dbReference type="Proteomes" id="UP000266177">
    <property type="component" value="Unassembled WGS sequence"/>
</dbReference>
<name>A0A3A3H1Y0_PANTH</name>
<dbReference type="EMBL" id="QYZD01000004">
    <property type="protein sequence ID" value="RJG25216.1"/>
    <property type="molecule type" value="Genomic_DNA"/>
</dbReference>
<dbReference type="RefSeq" id="WP_119792179.1">
    <property type="nucleotide sequence ID" value="NZ_QYZD01000004.1"/>
</dbReference>
<keyword evidence="1" id="KW-0175">Coiled coil</keyword>
<evidence type="ECO:0000313" key="3">
    <source>
        <dbReference type="Proteomes" id="UP000266177"/>
    </source>
</evidence>
<dbReference type="Pfam" id="PF14106">
    <property type="entry name" value="DUF4279"/>
    <property type="match status" value="1"/>
</dbReference>
<gene>
    <name evidence="2" type="ORF">DQX05_07105</name>
</gene>
<accession>A0A3A3H1Y0</accession>
<dbReference type="InterPro" id="IPR025459">
    <property type="entry name" value="DUF4279"/>
</dbReference>
<protein>
    <submittedName>
        <fullName evidence="2">DUF4279 domain-containing protein</fullName>
    </submittedName>
</protein>
<dbReference type="OrthoDB" id="893918at2"/>
<dbReference type="AlphaFoldDB" id="A0A3A3H1Y0"/>
<feature type="coiled-coil region" evidence="1">
    <location>
        <begin position="58"/>
        <end position="85"/>
    </location>
</feature>